<evidence type="ECO:0000256" key="3">
    <source>
        <dbReference type="ARBA" id="ARBA00023015"/>
    </source>
</evidence>
<dbReference type="InterPro" id="IPR044293">
    <property type="entry name" value="PRE"/>
</dbReference>
<evidence type="ECO:0000313" key="9">
    <source>
        <dbReference type="Proteomes" id="UP000015453"/>
    </source>
</evidence>
<evidence type="ECO:0000313" key="8">
    <source>
        <dbReference type="EMBL" id="EPS71427.1"/>
    </source>
</evidence>
<dbReference type="PROSITE" id="PS50888">
    <property type="entry name" value="BHLH"/>
    <property type="match status" value="1"/>
</dbReference>
<dbReference type="AlphaFoldDB" id="S8EFN7"/>
<comment type="subcellular location">
    <subcellularLocation>
        <location evidence="1">Nucleus</location>
    </subcellularLocation>
</comment>
<dbReference type="GO" id="GO:0006355">
    <property type="term" value="P:regulation of DNA-templated transcription"/>
    <property type="evidence" value="ECO:0007669"/>
    <property type="project" value="InterPro"/>
</dbReference>
<feature type="domain" description="BHLH" evidence="7">
    <location>
        <begin position="1"/>
        <end position="51"/>
    </location>
</feature>
<keyword evidence="9" id="KW-1185">Reference proteome</keyword>
<dbReference type="InterPro" id="IPR011598">
    <property type="entry name" value="bHLH_dom"/>
</dbReference>
<organism evidence="8 9">
    <name type="scientific">Genlisea aurea</name>
    <dbReference type="NCBI Taxonomy" id="192259"/>
    <lineage>
        <taxon>Eukaryota</taxon>
        <taxon>Viridiplantae</taxon>
        <taxon>Streptophyta</taxon>
        <taxon>Embryophyta</taxon>
        <taxon>Tracheophyta</taxon>
        <taxon>Spermatophyta</taxon>
        <taxon>Magnoliopsida</taxon>
        <taxon>eudicotyledons</taxon>
        <taxon>Gunneridae</taxon>
        <taxon>Pentapetalae</taxon>
        <taxon>asterids</taxon>
        <taxon>lamiids</taxon>
        <taxon>Lamiales</taxon>
        <taxon>Lentibulariaceae</taxon>
        <taxon>Genlisea</taxon>
    </lineage>
</organism>
<evidence type="ECO:0000256" key="4">
    <source>
        <dbReference type="ARBA" id="ARBA00023163"/>
    </source>
</evidence>
<gene>
    <name evidence="8" type="ORF">M569_03339</name>
</gene>
<evidence type="ECO:0000256" key="5">
    <source>
        <dbReference type="ARBA" id="ARBA00023242"/>
    </source>
</evidence>
<reference evidence="8 9" key="1">
    <citation type="journal article" date="2013" name="BMC Genomics">
        <title>The miniature genome of a carnivorous plant Genlisea aurea contains a low number of genes and short non-coding sequences.</title>
        <authorList>
            <person name="Leushkin E.V."/>
            <person name="Sutormin R.A."/>
            <person name="Nabieva E.R."/>
            <person name="Penin A.A."/>
            <person name="Kondrashov A.S."/>
            <person name="Logacheva M.D."/>
        </authorList>
    </citation>
    <scope>NUCLEOTIDE SEQUENCE [LARGE SCALE GENOMIC DNA]</scope>
</reference>
<evidence type="ECO:0000256" key="6">
    <source>
        <dbReference type="SAM" id="Coils"/>
    </source>
</evidence>
<sequence length="84" mass="9619">TRRRSSRPISDDQILRLVSQLHRLLPPAPPSISKISANKVLEETCEYIRKLQREIEDLSTRLSQLLLTVDEESPEAAIIRALIM</sequence>
<dbReference type="SUPFAM" id="SSF47459">
    <property type="entry name" value="HLH, helix-loop-helix DNA-binding domain"/>
    <property type="match status" value="1"/>
</dbReference>
<keyword evidence="3" id="KW-0805">Transcription regulation</keyword>
<dbReference type="GO" id="GO:0005634">
    <property type="term" value="C:nucleus"/>
    <property type="evidence" value="ECO:0007669"/>
    <property type="project" value="UniProtKB-SubCell"/>
</dbReference>
<dbReference type="Proteomes" id="UP000015453">
    <property type="component" value="Unassembled WGS sequence"/>
</dbReference>
<comment type="caution">
    <text evidence="8">The sequence shown here is derived from an EMBL/GenBank/DDBJ whole genome shotgun (WGS) entry which is preliminary data.</text>
</comment>
<dbReference type="Pfam" id="PF23174">
    <property type="entry name" value="bHLH_ILI"/>
    <property type="match status" value="1"/>
</dbReference>
<feature type="non-terminal residue" evidence="8">
    <location>
        <position position="1"/>
    </location>
</feature>
<keyword evidence="4" id="KW-0804">Transcription</keyword>
<dbReference type="OrthoDB" id="988630at2759"/>
<evidence type="ECO:0000259" key="7">
    <source>
        <dbReference type="PROSITE" id="PS50888"/>
    </source>
</evidence>
<keyword evidence="2" id="KW-0341">Growth regulation</keyword>
<evidence type="ECO:0000256" key="2">
    <source>
        <dbReference type="ARBA" id="ARBA00022604"/>
    </source>
</evidence>
<dbReference type="GO" id="GO:0046983">
    <property type="term" value="F:protein dimerization activity"/>
    <property type="evidence" value="ECO:0007669"/>
    <property type="project" value="InterPro"/>
</dbReference>
<dbReference type="EMBL" id="AUSU01001267">
    <property type="protein sequence ID" value="EPS71427.1"/>
    <property type="molecule type" value="Genomic_DNA"/>
</dbReference>
<dbReference type="Gene3D" id="4.10.280.10">
    <property type="entry name" value="Helix-loop-helix DNA-binding domain"/>
    <property type="match status" value="1"/>
</dbReference>
<dbReference type="InterPro" id="IPR036638">
    <property type="entry name" value="HLH_DNA-bd_sf"/>
</dbReference>
<protein>
    <submittedName>
        <fullName evidence="8">Transcription factor style2.1</fullName>
    </submittedName>
</protein>
<keyword evidence="6" id="KW-0175">Coiled coil</keyword>
<dbReference type="PANTHER" id="PTHR46446:SF28">
    <property type="entry name" value="TRANSCRIPTION FACTOR PRE5"/>
    <property type="match status" value="1"/>
</dbReference>
<evidence type="ECO:0000256" key="1">
    <source>
        <dbReference type="ARBA" id="ARBA00004123"/>
    </source>
</evidence>
<dbReference type="GO" id="GO:0040008">
    <property type="term" value="P:regulation of growth"/>
    <property type="evidence" value="ECO:0007669"/>
    <property type="project" value="InterPro"/>
</dbReference>
<accession>S8EFN7</accession>
<name>S8EFN7_9LAMI</name>
<keyword evidence="5" id="KW-0539">Nucleus</keyword>
<proteinExistence type="predicted"/>
<feature type="coiled-coil region" evidence="6">
    <location>
        <begin position="41"/>
        <end position="68"/>
    </location>
</feature>
<dbReference type="PANTHER" id="PTHR46446">
    <property type="entry name" value="TRANSCRIPTION FACTOR PRE"/>
    <property type="match status" value="1"/>
</dbReference>